<evidence type="ECO:0000313" key="2">
    <source>
        <dbReference type="EMBL" id="MPC44713.1"/>
    </source>
</evidence>
<sequence>MISVQLCLVRFSVFEILVDESASLRHREDCDISATRASASEVDNCVASRSRHIPGKPRVVPEGSRRNSWFDSNFTLQLPENFPPNTTILQLAPVFPRPPQPRPDLFGAGDTSSTLAELDVPKEDNWVSIVVVVVVVVVVSVVVVVVW</sequence>
<accession>A0A5B7FHV2</accession>
<organism evidence="2 3">
    <name type="scientific">Portunus trituberculatus</name>
    <name type="common">Swimming crab</name>
    <name type="synonym">Neptunus trituberculatus</name>
    <dbReference type="NCBI Taxonomy" id="210409"/>
    <lineage>
        <taxon>Eukaryota</taxon>
        <taxon>Metazoa</taxon>
        <taxon>Ecdysozoa</taxon>
        <taxon>Arthropoda</taxon>
        <taxon>Crustacea</taxon>
        <taxon>Multicrustacea</taxon>
        <taxon>Malacostraca</taxon>
        <taxon>Eumalacostraca</taxon>
        <taxon>Eucarida</taxon>
        <taxon>Decapoda</taxon>
        <taxon>Pleocyemata</taxon>
        <taxon>Brachyura</taxon>
        <taxon>Eubrachyura</taxon>
        <taxon>Portunoidea</taxon>
        <taxon>Portunidae</taxon>
        <taxon>Portuninae</taxon>
        <taxon>Portunus</taxon>
    </lineage>
</organism>
<name>A0A5B7FHV2_PORTR</name>
<gene>
    <name evidence="2" type="ORF">E2C01_038392</name>
</gene>
<dbReference type="Proteomes" id="UP000324222">
    <property type="component" value="Unassembled WGS sequence"/>
</dbReference>
<dbReference type="EMBL" id="VSRR010006403">
    <property type="protein sequence ID" value="MPC44713.1"/>
    <property type="molecule type" value="Genomic_DNA"/>
</dbReference>
<dbReference type="AlphaFoldDB" id="A0A5B7FHV2"/>
<keyword evidence="1" id="KW-0472">Membrane</keyword>
<reference evidence="2 3" key="1">
    <citation type="submission" date="2019-05" db="EMBL/GenBank/DDBJ databases">
        <title>Another draft genome of Portunus trituberculatus and its Hox gene families provides insights of decapod evolution.</title>
        <authorList>
            <person name="Jeong J.-H."/>
            <person name="Song I."/>
            <person name="Kim S."/>
            <person name="Choi T."/>
            <person name="Kim D."/>
            <person name="Ryu S."/>
            <person name="Kim W."/>
        </authorList>
    </citation>
    <scope>NUCLEOTIDE SEQUENCE [LARGE SCALE GENOMIC DNA]</scope>
    <source>
        <tissue evidence="2">Muscle</tissue>
    </source>
</reference>
<comment type="caution">
    <text evidence="2">The sequence shown here is derived from an EMBL/GenBank/DDBJ whole genome shotgun (WGS) entry which is preliminary data.</text>
</comment>
<feature type="transmembrane region" description="Helical" evidence="1">
    <location>
        <begin position="126"/>
        <end position="146"/>
    </location>
</feature>
<evidence type="ECO:0000256" key="1">
    <source>
        <dbReference type="SAM" id="Phobius"/>
    </source>
</evidence>
<keyword evidence="1" id="KW-1133">Transmembrane helix</keyword>
<dbReference type="OrthoDB" id="6337809at2759"/>
<evidence type="ECO:0000313" key="3">
    <source>
        <dbReference type="Proteomes" id="UP000324222"/>
    </source>
</evidence>
<protein>
    <submittedName>
        <fullName evidence="2">Uncharacterized protein</fullName>
    </submittedName>
</protein>
<proteinExistence type="predicted"/>
<keyword evidence="1" id="KW-0812">Transmembrane</keyword>
<keyword evidence="3" id="KW-1185">Reference proteome</keyword>